<name>A0A0E9UCZ6_ANGAN</name>
<evidence type="ECO:0000313" key="1">
    <source>
        <dbReference type="EMBL" id="JAH63622.1"/>
    </source>
</evidence>
<organism evidence="1">
    <name type="scientific">Anguilla anguilla</name>
    <name type="common">European freshwater eel</name>
    <name type="synonym">Muraena anguilla</name>
    <dbReference type="NCBI Taxonomy" id="7936"/>
    <lineage>
        <taxon>Eukaryota</taxon>
        <taxon>Metazoa</taxon>
        <taxon>Chordata</taxon>
        <taxon>Craniata</taxon>
        <taxon>Vertebrata</taxon>
        <taxon>Euteleostomi</taxon>
        <taxon>Actinopterygii</taxon>
        <taxon>Neopterygii</taxon>
        <taxon>Teleostei</taxon>
        <taxon>Anguilliformes</taxon>
        <taxon>Anguillidae</taxon>
        <taxon>Anguilla</taxon>
    </lineage>
</organism>
<protein>
    <submittedName>
        <fullName evidence="1">Uncharacterized protein</fullName>
    </submittedName>
</protein>
<dbReference type="AlphaFoldDB" id="A0A0E9UCZ6"/>
<reference evidence="1" key="1">
    <citation type="submission" date="2014-11" db="EMBL/GenBank/DDBJ databases">
        <authorList>
            <person name="Amaro Gonzalez C."/>
        </authorList>
    </citation>
    <scope>NUCLEOTIDE SEQUENCE</scope>
</reference>
<dbReference type="EMBL" id="GBXM01044955">
    <property type="protein sequence ID" value="JAH63622.1"/>
    <property type="molecule type" value="Transcribed_RNA"/>
</dbReference>
<sequence length="17" mass="2061">MLVIAPFKYFQALWGYL</sequence>
<proteinExistence type="predicted"/>
<reference evidence="1" key="2">
    <citation type="journal article" date="2015" name="Fish Shellfish Immunol.">
        <title>Early steps in the European eel (Anguilla anguilla)-Vibrio vulnificus interaction in the gills: Role of the RtxA13 toxin.</title>
        <authorList>
            <person name="Callol A."/>
            <person name="Pajuelo D."/>
            <person name="Ebbesson L."/>
            <person name="Teles M."/>
            <person name="MacKenzie S."/>
            <person name="Amaro C."/>
        </authorList>
    </citation>
    <scope>NUCLEOTIDE SEQUENCE</scope>
</reference>
<accession>A0A0E9UCZ6</accession>